<comment type="caution">
    <text evidence="5">The sequence shown here is derived from an EMBL/GenBank/DDBJ whole genome shotgun (WGS) entry which is preliminary data.</text>
</comment>
<evidence type="ECO:0000313" key="5">
    <source>
        <dbReference type="EMBL" id="MBP2292434.1"/>
    </source>
</evidence>
<dbReference type="Proteomes" id="UP000781958">
    <property type="component" value="Unassembled WGS sequence"/>
</dbReference>
<feature type="transmembrane region" description="Helical" evidence="4">
    <location>
        <begin position="100"/>
        <end position="122"/>
    </location>
</feature>
<keyword evidence="1 4" id="KW-0812">Transmembrane</keyword>
<feature type="transmembrane region" description="Helical" evidence="4">
    <location>
        <begin position="213"/>
        <end position="230"/>
    </location>
</feature>
<evidence type="ECO:0000256" key="4">
    <source>
        <dbReference type="SAM" id="Phobius"/>
    </source>
</evidence>
<feature type="transmembrane region" description="Helical" evidence="4">
    <location>
        <begin position="277"/>
        <end position="299"/>
    </location>
</feature>
<feature type="transmembrane region" description="Helical" evidence="4">
    <location>
        <begin position="365"/>
        <end position="387"/>
    </location>
</feature>
<feature type="transmembrane region" description="Helical" evidence="4">
    <location>
        <begin position="164"/>
        <end position="182"/>
    </location>
</feature>
<feature type="transmembrane region" description="Helical" evidence="4">
    <location>
        <begin position="305"/>
        <end position="328"/>
    </location>
</feature>
<dbReference type="RefSeq" id="WP_209766296.1">
    <property type="nucleotide sequence ID" value="NZ_JAGINP010000006.1"/>
</dbReference>
<sequence>MSHITRKLVLLLGVSQLVCWGISYYLIGLFGKVMAADLGLSLAVAFGGFTAALLVMGLTSTAIGKAIDRWGGRPVMVAGSLLSAAGCLGLAASTEVVGYYASWLVLGLAMRATLYDAAFAALARLGGPQARKPISQITLLGGLASTTLWPVGQALADAFGWRGALVGYAVLALLTIPLHAAIPAERYERRVEPGSAPADAAAERPHPVPGAPLLFALIVAATGLLASGLSAHMIGILGGLGVAPVAAVWISTLRGIGQSSARLCEVLFGARLHPTSLALIAAALPVPGFLAGMASGQWVAAGIAFALLFGAGNGLATIVRGTLPLVLFDPRTYGSTVGRLVAPSFYVSALAPLAYAVVIERAGEGAALLLSAALELVAVGATAVLWLSFRRAGRRLGGASA</sequence>
<dbReference type="Gene3D" id="1.20.1250.20">
    <property type="entry name" value="MFS general substrate transporter like domains"/>
    <property type="match status" value="1"/>
</dbReference>
<feature type="transmembrane region" description="Helical" evidence="4">
    <location>
        <begin position="75"/>
        <end position="94"/>
    </location>
</feature>
<evidence type="ECO:0000313" key="6">
    <source>
        <dbReference type="Proteomes" id="UP000781958"/>
    </source>
</evidence>
<organism evidence="5 6">
    <name type="scientific">Azospirillum rugosum</name>
    <dbReference type="NCBI Taxonomy" id="416170"/>
    <lineage>
        <taxon>Bacteria</taxon>
        <taxon>Pseudomonadati</taxon>
        <taxon>Pseudomonadota</taxon>
        <taxon>Alphaproteobacteria</taxon>
        <taxon>Rhodospirillales</taxon>
        <taxon>Azospirillaceae</taxon>
        <taxon>Azospirillum</taxon>
    </lineage>
</organism>
<proteinExistence type="predicted"/>
<evidence type="ECO:0000256" key="1">
    <source>
        <dbReference type="ARBA" id="ARBA00022692"/>
    </source>
</evidence>
<dbReference type="PANTHER" id="PTHR11360:SF308">
    <property type="entry name" value="BLL3089 PROTEIN"/>
    <property type="match status" value="1"/>
</dbReference>
<keyword evidence="6" id="KW-1185">Reference proteome</keyword>
<feature type="transmembrane region" description="Helical" evidence="4">
    <location>
        <begin position="236"/>
        <end position="256"/>
    </location>
</feature>
<dbReference type="EMBL" id="JAGINP010000006">
    <property type="protein sequence ID" value="MBP2292434.1"/>
    <property type="molecule type" value="Genomic_DNA"/>
</dbReference>
<feature type="transmembrane region" description="Helical" evidence="4">
    <location>
        <begin position="340"/>
        <end position="359"/>
    </location>
</feature>
<reference evidence="5 6" key="1">
    <citation type="submission" date="2021-03" db="EMBL/GenBank/DDBJ databases">
        <title>Genomic Encyclopedia of Type Strains, Phase III (KMG-III): the genomes of soil and plant-associated and newly described type strains.</title>
        <authorList>
            <person name="Whitman W."/>
        </authorList>
    </citation>
    <scope>NUCLEOTIDE SEQUENCE [LARGE SCALE GENOMIC DNA]</scope>
    <source>
        <strain evidence="5 6">IMMIB AFH-6</strain>
    </source>
</reference>
<protein>
    <submittedName>
        <fullName evidence="5">MFS family permease</fullName>
    </submittedName>
</protein>
<name>A0ABS4SIP0_9PROT</name>
<dbReference type="InterPro" id="IPR050327">
    <property type="entry name" value="Proton-linked_MCT"/>
</dbReference>
<evidence type="ECO:0000256" key="3">
    <source>
        <dbReference type="ARBA" id="ARBA00023136"/>
    </source>
</evidence>
<dbReference type="InterPro" id="IPR036259">
    <property type="entry name" value="MFS_trans_sf"/>
</dbReference>
<keyword evidence="3 4" id="KW-0472">Membrane</keyword>
<feature type="transmembrane region" description="Helical" evidence="4">
    <location>
        <begin position="39"/>
        <end position="63"/>
    </location>
</feature>
<evidence type="ECO:0000256" key="2">
    <source>
        <dbReference type="ARBA" id="ARBA00022989"/>
    </source>
</evidence>
<dbReference type="PANTHER" id="PTHR11360">
    <property type="entry name" value="MONOCARBOXYLATE TRANSPORTER"/>
    <property type="match status" value="1"/>
</dbReference>
<dbReference type="InterPro" id="IPR011701">
    <property type="entry name" value="MFS"/>
</dbReference>
<accession>A0ABS4SIP0</accession>
<dbReference type="SUPFAM" id="SSF103473">
    <property type="entry name" value="MFS general substrate transporter"/>
    <property type="match status" value="1"/>
</dbReference>
<keyword evidence="2 4" id="KW-1133">Transmembrane helix</keyword>
<dbReference type="Pfam" id="PF07690">
    <property type="entry name" value="MFS_1"/>
    <property type="match status" value="1"/>
</dbReference>
<gene>
    <name evidence="5" type="ORF">J2851_002204</name>
</gene>
<feature type="transmembrane region" description="Helical" evidence="4">
    <location>
        <begin position="7"/>
        <end position="27"/>
    </location>
</feature>